<dbReference type="PROSITE" id="PS50030">
    <property type="entry name" value="UBA"/>
    <property type="match status" value="1"/>
</dbReference>
<evidence type="ECO:0000256" key="3">
    <source>
        <dbReference type="ARBA" id="ARBA00022833"/>
    </source>
</evidence>
<keyword evidence="3" id="KW-0862">Zinc</keyword>
<dbReference type="Pfam" id="PF00564">
    <property type="entry name" value="PB1"/>
    <property type="match status" value="1"/>
</dbReference>
<dbReference type="GO" id="GO:0008270">
    <property type="term" value="F:zinc ion binding"/>
    <property type="evidence" value="ECO:0007669"/>
    <property type="project" value="UniProtKB-KW"/>
</dbReference>
<feature type="domain" description="UBA" evidence="5">
    <location>
        <begin position="285"/>
        <end position="327"/>
    </location>
</feature>
<dbReference type="InterPro" id="IPR043145">
    <property type="entry name" value="Znf_ZZ_sf"/>
</dbReference>
<dbReference type="SMART" id="SM00666">
    <property type="entry name" value="PB1"/>
    <property type="match status" value="1"/>
</dbReference>
<organism evidence="6 7">
    <name type="scientific">Stentor coeruleus</name>
    <dbReference type="NCBI Taxonomy" id="5963"/>
    <lineage>
        <taxon>Eukaryota</taxon>
        <taxon>Sar</taxon>
        <taxon>Alveolata</taxon>
        <taxon>Ciliophora</taxon>
        <taxon>Postciliodesmatophora</taxon>
        <taxon>Heterotrichea</taxon>
        <taxon>Heterotrichida</taxon>
        <taxon>Stentoridae</taxon>
        <taxon>Stentor</taxon>
    </lineage>
</organism>
<sequence>MINLKLKLGEEVRRIGKAPESLEAVKKKAIELFNISNPSFRYRDTDNDIITVMTQEEYEDSLSAHKSPFKLEVIETEMLFLKRSSVLSSSMNAEEPIFKYGESYEESMIYPQESDPNIPDHLSTLIQTDEIVLADQSTSGPELKDQYVEASLTVEVGTACETQFNGSQELIKTLRRYFNTQAREKKNHLGVKCFKCHHDIYDVVYKCEQCSWLFMCEDCENNDTHNHLLIKSRNKVLHSPSKTAPPTLRTCISPTALRQTEKIELKPSTSMHNFETTDKGDKNNRADLSSKLDSLKNMGFDNKHQCMDALVINGYNLEQSIDYLLKNSESDKS</sequence>
<dbReference type="EMBL" id="MPUH01000081">
    <property type="protein sequence ID" value="OMJ91443.1"/>
    <property type="molecule type" value="Genomic_DNA"/>
</dbReference>
<dbReference type="Gene3D" id="3.30.60.90">
    <property type="match status" value="1"/>
</dbReference>
<gene>
    <name evidence="6" type="ORF">SteCoe_6023</name>
</gene>
<dbReference type="InterPro" id="IPR015940">
    <property type="entry name" value="UBA"/>
</dbReference>
<evidence type="ECO:0000259" key="5">
    <source>
        <dbReference type="PROSITE" id="PS50030"/>
    </source>
</evidence>
<protein>
    <recommendedName>
        <fullName evidence="5">UBA domain-containing protein</fullName>
    </recommendedName>
</protein>
<dbReference type="Gene3D" id="3.10.20.90">
    <property type="entry name" value="Phosphatidylinositol 3-kinase Catalytic Subunit, Chain A, domain 1"/>
    <property type="match status" value="1"/>
</dbReference>
<evidence type="ECO:0000256" key="1">
    <source>
        <dbReference type="ARBA" id="ARBA00022723"/>
    </source>
</evidence>
<comment type="caution">
    <text evidence="6">The sequence shown here is derived from an EMBL/GenBank/DDBJ whole genome shotgun (WGS) entry which is preliminary data.</text>
</comment>
<feature type="compositionally biased region" description="Basic and acidic residues" evidence="4">
    <location>
        <begin position="275"/>
        <end position="287"/>
    </location>
</feature>
<keyword evidence="7" id="KW-1185">Reference proteome</keyword>
<dbReference type="InterPro" id="IPR000270">
    <property type="entry name" value="PB1_dom"/>
</dbReference>
<evidence type="ECO:0000256" key="4">
    <source>
        <dbReference type="SAM" id="MobiDB-lite"/>
    </source>
</evidence>
<proteinExistence type="predicted"/>
<evidence type="ECO:0000313" key="7">
    <source>
        <dbReference type="Proteomes" id="UP000187209"/>
    </source>
</evidence>
<dbReference type="SMART" id="SM00165">
    <property type="entry name" value="UBA"/>
    <property type="match status" value="1"/>
</dbReference>
<dbReference type="InterPro" id="IPR009060">
    <property type="entry name" value="UBA-like_sf"/>
</dbReference>
<keyword evidence="1" id="KW-0479">Metal-binding</keyword>
<dbReference type="OrthoDB" id="323699at2759"/>
<dbReference type="Gene3D" id="1.10.8.10">
    <property type="entry name" value="DNA helicase RuvA subunit, C-terminal domain"/>
    <property type="match status" value="1"/>
</dbReference>
<feature type="region of interest" description="Disordered" evidence="4">
    <location>
        <begin position="267"/>
        <end position="287"/>
    </location>
</feature>
<evidence type="ECO:0000256" key="2">
    <source>
        <dbReference type="ARBA" id="ARBA00022771"/>
    </source>
</evidence>
<reference evidence="6 7" key="1">
    <citation type="submission" date="2016-11" db="EMBL/GenBank/DDBJ databases">
        <title>The macronuclear genome of Stentor coeruleus: a giant cell with tiny introns.</title>
        <authorList>
            <person name="Slabodnick M."/>
            <person name="Ruby J.G."/>
            <person name="Reiff S.B."/>
            <person name="Swart E.C."/>
            <person name="Gosai S."/>
            <person name="Prabakaran S."/>
            <person name="Witkowska E."/>
            <person name="Larue G.E."/>
            <person name="Fisher S."/>
            <person name="Freeman R.M."/>
            <person name="Gunawardena J."/>
            <person name="Chu W."/>
            <person name="Stover N.A."/>
            <person name="Gregory B.D."/>
            <person name="Nowacki M."/>
            <person name="Derisi J."/>
            <person name="Roy S.W."/>
            <person name="Marshall W.F."/>
            <person name="Sood P."/>
        </authorList>
    </citation>
    <scope>NUCLEOTIDE SEQUENCE [LARGE SCALE GENOMIC DNA]</scope>
    <source>
        <strain evidence="6">WM001</strain>
    </source>
</reference>
<dbReference type="SUPFAM" id="SSF46934">
    <property type="entry name" value="UBA-like"/>
    <property type="match status" value="1"/>
</dbReference>
<dbReference type="Proteomes" id="UP000187209">
    <property type="component" value="Unassembled WGS sequence"/>
</dbReference>
<keyword evidence="2" id="KW-0863">Zinc-finger</keyword>
<name>A0A1R2CR32_9CILI</name>
<dbReference type="SUPFAM" id="SSF54277">
    <property type="entry name" value="CAD &amp; PB1 domains"/>
    <property type="match status" value="1"/>
</dbReference>
<accession>A0A1R2CR32</accession>
<evidence type="ECO:0000313" key="6">
    <source>
        <dbReference type="EMBL" id="OMJ91443.1"/>
    </source>
</evidence>
<dbReference type="SUPFAM" id="SSF57850">
    <property type="entry name" value="RING/U-box"/>
    <property type="match status" value="1"/>
</dbReference>
<dbReference type="AlphaFoldDB" id="A0A1R2CR32"/>
<dbReference type="CDD" id="cd05992">
    <property type="entry name" value="PB1"/>
    <property type="match status" value="1"/>
</dbReference>